<keyword evidence="1" id="KW-0812">Transmembrane</keyword>
<protein>
    <submittedName>
        <fullName evidence="2">Membrane protein</fullName>
    </submittedName>
</protein>
<feature type="transmembrane region" description="Helical" evidence="1">
    <location>
        <begin position="42"/>
        <end position="72"/>
    </location>
</feature>
<reference evidence="2 3" key="1">
    <citation type="submission" date="2015-09" db="EMBL/GenBank/DDBJ databases">
        <authorList>
            <person name="Xu Y."/>
            <person name="Nagy A."/>
            <person name="Liu N.T."/>
            <person name="Nou X."/>
        </authorList>
    </citation>
    <scope>NUCLEOTIDE SEQUENCE [LARGE SCALE GENOMIC DNA]</scope>
    <source>
        <strain evidence="2 3">FC1138</strain>
    </source>
</reference>
<keyword evidence="1" id="KW-0472">Membrane</keyword>
<evidence type="ECO:0000313" key="3">
    <source>
        <dbReference type="Proteomes" id="UP000077927"/>
    </source>
</evidence>
<dbReference type="KEGG" id="rin:ACS15_4773"/>
<evidence type="ECO:0000256" key="1">
    <source>
        <dbReference type="SAM" id="Phobius"/>
    </source>
</evidence>
<evidence type="ECO:0000313" key="2">
    <source>
        <dbReference type="EMBL" id="ANH76757.1"/>
    </source>
</evidence>
<dbReference type="EMBL" id="CP012606">
    <property type="protein sequence ID" value="ANH76757.1"/>
    <property type="molecule type" value="Genomic_DNA"/>
</dbReference>
<organism evidence="2 3">
    <name type="scientific">Ralstonia insidiosa</name>
    <dbReference type="NCBI Taxonomy" id="190721"/>
    <lineage>
        <taxon>Bacteria</taxon>
        <taxon>Pseudomonadati</taxon>
        <taxon>Pseudomonadota</taxon>
        <taxon>Betaproteobacteria</taxon>
        <taxon>Burkholderiales</taxon>
        <taxon>Burkholderiaceae</taxon>
        <taxon>Ralstonia</taxon>
    </lineage>
</organism>
<dbReference type="PROSITE" id="PS51257">
    <property type="entry name" value="PROKAR_LIPOPROTEIN"/>
    <property type="match status" value="1"/>
</dbReference>
<name>A0AAC9FUP4_9RALS</name>
<gene>
    <name evidence="2" type="ORF">ACS15_4773</name>
</gene>
<keyword evidence="1" id="KW-1133">Transmembrane helix</keyword>
<sequence>MKLIAIGLYLSLVPFSLACGVLSLFGIGGVMWNGKPLYGVSALVASPFVGVFAATMLTVVVWAGCSFGLWVFSKYRPIVLELKDIDLSA</sequence>
<dbReference type="AlphaFoldDB" id="A0AAC9FUP4"/>
<dbReference type="Proteomes" id="UP000077927">
    <property type="component" value="Chromosome 2"/>
</dbReference>
<proteinExistence type="predicted"/>
<accession>A0AAC9FUP4</accession>